<protein>
    <submittedName>
        <fullName evidence="1">Uncharacterized protein</fullName>
    </submittedName>
</protein>
<gene>
    <name evidence="1" type="ORF">SAMN02745220_04830</name>
</gene>
<evidence type="ECO:0000313" key="1">
    <source>
        <dbReference type="EMBL" id="SHO52911.1"/>
    </source>
</evidence>
<dbReference type="Proteomes" id="UP000184603">
    <property type="component" value="Unassembled WGS sequence"/>
</dbReference>
<keyword evidence="2" id="KW-1185">Reference proteome</keyword>
<proteinExistence type="predicted"/>
<sequence length="44" mass="5080">MLDPTIEHYLLKNGPAEIHSCYRLARSNNEDGFYLLFGIPFIPL</sequence>
<organism evidence="1 2">
    <name type="scientific">Desulfopila aestuarii DSM 18488</name>
    <dbReference type="NCBI Taxonomy" id="1121416"/>
    <lineage>
        <taxon>Bacteria</taxon>
        <taxon>Pseudomonadati</taxon>
        <taxon>Thermodesulfobacteriota</taxon>
        <taxon>Desulfobulbia</taxon>
        <taxon>Desulfobulbales</taxon>
        <taxon>Desulfocapsaceae</taxon>
        <taxon>Desulfopila</taxon>
    </lineage>
</organism>
<reference evidence="1 2" key="1">
    <citation type="submission" date="2016-12" db="EMBL/GenBank/DDBJ databases">
        <authorList>
            <person name="Song W.-J."/>
            <person name="Kurnit D.M."/>
        </authorList>
    </citation>
    <scope>NUCLEOTIDE SEQUENCE [LARGE SCALE GENOMIC DNA]</scope>
    <source>
        <strain evidence="1 2">DSM 18488</strain>
    </source>
</reference>
<name>A0A1M7YJV5_9BACT</name>
<dbReference type="EMBL" id="FRFE01000043">
    <property type="protein sequence ID" value="SHO52911.1"/>
    <property type="molecule type" value="Genomic_DNA"/>
</dbReference>
<accession>A0A1M7YJV5</accession>
<evidence type="ECO:0000313" key="2">
    <source>
        <dbReference type="Proteomes" id="UP000184603"/>
    </source>
</evidence>
<dbReference type="AlphaFoldDB" id="A0A1M7YJV5"/>